<sequence length="119" mass="13522">MKWLFVIISTCFISAGPYGDCVRADSGYVWCVTDKWDAKVSKSTCRNHGGKEIAFLTVGSNPSDADVYVDNLYKGKTELKLHGPLGYYSIRIEKDGYIVFQQRIQLQKDMDVWTSLLKK</sequence>
<reference evidence="2" key="1">
    <citation type="submission" date="2018-05" db="EMBL/GenBank/DDBJ databases">
        <authorList>
            <person name="Lanie J.A."/>
            <person name="Ng W.-L."/>
            <person name="Kazmierczak K.M."/>
            <person name="Andrzejewski T.M."/>
            <person name="Davidsen T.M."/>
            <person name="Wayne K.J."/>
            <person name="Tettelin H."/>
            <person name="Glass J.I."/>
            <person name="Rusch D."/>
            <person name="Podicherti R."/>
            <person name="Tsui H.-C.T."/>
            <person name="Winkler M.E."/>
        </authorList>
    </citation>
    <scope>NUCLEOTIDE SEQUENCE</scope>
</reference>
<organism evidence="2">
    <name type="scientific">marine metagenome</name>
    <dbReference type="NCBI Taxonomy" id="408172"/>
    <lineage>
        <taxon>unclassified sequences</taxon>
        <taxon>metagenomes</taxon>
        <taxon>ecological metagenomes</taxon>
    </lineage>
</organism>
<dbReference type="AlphaFoldDB" id="A0A382L483"/>
<feature type="domain" description="PEGA" evidence="1">
    <location>
        <begin position="56"/>
        <end position="115"/>
    </location>
</feature>
<name>A0A382L483_9ZZZZ</name>
<dbReference type="InterPro" id="IPR013229">
    <property type="entry name" value="PEGA"/>
</dbReference>
<evidence type="ECO:0000259" key="1">
    <source>
        <dbReference type="Pfam" id="PF08308"/>
    </source>
</evidence>
<dbReference type="Pfam" id="PF08308">
    <property type="entry name" value="PEGA"/>
    <property type="match status" value="1"/>
</dbReference>
<proteinExistence type="predicted"/>
<gene>
    <name evidence="2" type="ORF">METZ01_LOCUS284390</name>
</gene>
<dbReference type="EMBL" id="UINC01084674">
    <property type="protein sequence ID" value="SVC31536.1"/>
    <property type="molecule type" value="Genomic_DNA"/>
</dbReference>
<accession>A0A382L483</accession>
<protein>
    <recommendedName>
        <fullName evidence="1">PEGA domain-containing protein</fullName>
    </recommendedName>
</protein>
<evidence type="ECO:0000313" key="2">
    <source>
        <dbReference type="EMBL" id="SVC31536.1"/>
    </source>
</evidence>